<evidence type="ECO:0000256" key="6">
    <source>
        <dbReference type="ARBA" id="ARBA00023163"/>
    </source>
</evidence>
<gene>
    <name evidence="9" type="primary">norR</name>
    <name evidence="9" type="ORF">MPEAHAMD_6222</name>
</gene>
<dbReference type="GO" id="GO:0000160">
    <property type="term" value="P:phosphorelay signal transduction system"/>
    <property type="evidence" value="ECO:0007669"/>
    <property type="project" value="UniProtKB-KW"/>
</dbReference>
<feature type="domain" description="Sigma-54 factor interaction" evidence="8">
    <location>
        <begin position="233"/>
        <end position="463"/>
    </location>
</feature>
<dbReference type="InterPro" id="IPR027417">
    <property type="entry name" value="P-loop_NTPase"/>
</dbReference>
<dbReference type="AlphaFoldDB" id="A0AA37M8H9"/>
<comment type="caution">
    <text evidence="9">The sequence shown here is derived from an EMBL/GenBank/DDBJ whole genome shotgun (WGS) entry which is preliminary data.</text>
</comment>
<evidence type="ECO:0000313" key="9">
    <source>
        <dbReference type="EMBL" id="GJD66026.1"/>
    </source>
</evidence>
<keyword evidence="5" id="KW-0010">Activator</keyword>
<evidence type="ECO:0000256" key="7">
    <source>
        <dbReference type="SAM" id="Coils"/>
    </source>
</evidence>
<reference evidence="9" key="2">
    <citation type="submission" date="2021-08" db="EMBL/GenBank/DDBJ databases">
        <authorList>
            <person name="Tani A."/>
            <person name="Ola A."/>
            <person name="Ogura Y."/>
            <person name="Katsura K."/>
            <person name="Hayashi T."/>
        </authorList>
    </citation>
    <scope>NUCLEOTIDE SEQUENCE</scope>
    <source>
        <strain evidence="9">JCM 32048</strain>
    </source>
</reference>
<keyword evidence="6" id="KW-0804">Transcription</keyword>
<dbReference type="Gene3D" id="3.30.450.20">
    <property type="entry name" value="PAS domain"/>
    <property type="match status" value="1"/>
</dbReference>
<organism evidence="9 10">
    <name type="scientific">Methylobacterium frigidaeris</name>
    <dbReference type="NCBI Taxonomy" id="2038277"/>
    <lineage>
        <taxon>Bacteria</taxon>
        <taxon>Pseudomonadati</taxon>
        <taxon>Pseudomonadota</taxon>
        <taxon>Alphaproteobacteria</taxon>
        <taxon>Hyphomicrobiales</taxon>
        <taxon>Methylobacteriaceae</taxon>
        <taxon>Methylobacterium</taxon>
    </lineage>
</organism>
<dbReference type="GO" id="GO:0043565">
    <property type="term" value="F:sequence-specific DNA binding"/>
    <property type="evidence" value="ECO:0007669"/>
    <property type="project" value="InterPro"/>
</dbReference>
<evidence type="ECO:0000256" key="2">
    <source>
        <dbReference type="ARBA" id="ARBA00022840"/>
    </source>
</evidence>
<keyword evidence="7" id="KW-0175">Coiled coil</keyword>
<dbReference type="SUPFAM" id="SSF52540">
    <property type="entry name" value="P-loop containing nucleoside triphosphate hydrolases"/>
    <property type="match status" value="1"/>
</dbReference>
<evidence type="ECO:0000313" key="10">
    <source>
        <dbReference type="Proteomes" id="UP001055286"/>
    </source>
</evidence>
<dbReference type="PROSITE" id="PS00675">
    <property type="entry name" value="SIGMA54_INTERACT_1"/>
    <property type="match status" value="1"/>
</dbReference>
<dbReference type="InterPro" id="IPR002078">
    <property type="entry name" value="Sigma_54_int"/>
</dbReference>
<reference evidence="9" key="1">
    <citation type="journal article" date="2016" name="Front. Microbiol.">
        <title>Genome Sequence of the Piezophilic, Mesophilic Sulfate-Reducing Bacterium Desulfovibrio indicus J2T.</title>
        <authorList>
            <person name="Cao J."/>
            <person name="Maignien L."/>
            <person name="Shao Z."/>
            <person name="Alain K."/>
            <person name="Jebbar M."/>
        </authorList>
    </citation>
    <scope>NUCLEOTIDE SEQUENCE</scope>
    <source>
        <strain evidence="9">JCM 32048</strain>
    </source>
</reference>
<evidence type="ECO:0000256" key="4">
    <source>
        <dbReference type="ARBA" id="ARBA00023015"/>
    </source>
</evidence>
<dbReference type="InterPro" id="IPR058031">
    <property type="entry name" value="AAA_lid_NorR"/>
</dbReference>
<keyword evidence="4" id="KW-0805">Transcription regulation</keyword>
<dbReference type="InterPro" id="IPR002197">
    <property type="entry name" value="HTH_Fis"/>
</dbReference>
<accession>A0AA37M8H9</accession>
<keyword evidence="10" id="KW-1185">Reference proteome</keyword>
<dbReference type="Pfam" id="PF00158">
    <property type="entry name" value="Sigma54_activat"/>
    <property type="match status" value="1"/>
</dbReference>
<dbReference type="SUPFAM" id="SSF46689">
    <property type="entry name" value="Homeodomain-like"/>
    <property type="match status" value="1"/>
</dbReference>
<evidence type="ECO:0000256" key="5">
    <source>
        <dbReference type="ARBA" id="ARBA00023159"/>
    </source>
</evidence>
<keyword evidence="2" id="KW-0067">ATP-binding</keyword>
<dbReference type="FunFam" id="3.40.50.300:FF:000006">
    <property type="entry name" value="DNA-binding transcriptional regulator NtrC"/>
    <property type="match status" value="1"/>
</dbReference>
<dbReference type="SMART" id="SM00382">
    <property type="entry name" value="AAA"/>
    <property type="match status" value="1"/>
</dbReference>
<dbReference type="PROSITE" id="PS00676">
    <property type="entry name" value="SIGMA54_INTERACT_2"/>
    <property type="match status" value="1"/>
</dbReference>
<dbReference type="InterPro" id="IPR025943">
    <property type="entry name" value="Sigma_54_int_dom_ATP-bd_2"/>
</dbReference>
<proteinExistence type="predicted"/>
<dbReference type="InterPro" id="IPR009057">
    <property type="entry name" value="Homeodomain-like_sf"/>
</dbReference>
<evidence type="ECO:0000256" key="3">
    <source>
        <dbReference type="ARBA" id="ARBA00023012"/>
    </source>
</evidence>
<name>A0AA37M8H9_9HYPH</name>
<evidence type="ECO:0000259" key="8">
    <source>
        <dbReference type="PROSITE" id="PS50045"/>
    </source>
</evidence>
<dbReference type="Pfam" id="PF02954">
    <property type="entry name" value="HTH_8"/>
    <property type="match status" value="1"/>
</dbReference>
<dbReference type="InterPro" id="IPR003593">
    <property type="entry name" value="AAA+_ATPase"/>
</dbReference>
<dbReference type="Gene3D" id="1.10.8.60">
    <property type="match status" value="1"/>
</dbReference>
<dbReference type="Gene3D" id="1.10.10.60">
    <property type="entry name" value="Homeodomain-like"/>
    <property type="match status" value="1"/>
</dbReference>
<feature type="coiled-coil region" evidence="7">
    <location>
        <begin position="199"/>
        <end position="226"/>
    </location>
</feature>
<dbReference type="Proteomes" id="UP001055286">
    <property type="component" value="Unassembled WGS sequence"/>
</dbReference>
<dbReference type="PRINTS" id="PR01590">
    <property type="entry name" value="HTHFIS"/>
</dbReference>
<dbReference type="Gene3D" id="3.40.50.300">
    <property type="entry name" value="P-loop containing nucleotide triphosphate hydrolases"/>
    <property type="match status" value="1"/>
</dbReference>
<dbReference type="PANTHER" id="PTHR32071:SF57">
    <property type="entry name" value="C4-DICARBOXYLATE TRANSPORT TRANSCRIPTIONAL REGULATORY PROTEIN DCTD"/>
    <property type="match status" value="1"/>
</dbReference>
<dbReference type="EMBL" id="BPQJ01000053">
    <property type="protein sequence ID" value="GJD66026.1"/>
    <property type="molecule type" value="Genomic_DNA"/>
</dbReference>
<dbReference type="CDD" id="cd00009">
    <property type="entry name" value="AAA"/>
    <property type="match status" value="1"/>
</dbReference>
<dbReference type="InterPro" id="IPR035965">
    <property type="entry name" value="PAS-like_dom_sf"/>
</dbReference>
<keyword evidence="3" id="KW-0902">Two-component regulatory system</keyword>
<evidence type="ECO:0000256" key="1">
    <source>
        <dbReference type="ARBA" id="ARBA00022741"/>
    </source>
</evidence>
<sequence length="545" mass="60251">MASMDGHGLQGIVVTDAEGRVAFSAALGRDPRVRSLASDAAWMTDARRQRLSTLTLDRQTYVVVTVPFEGGDAVLLHRAPAPVLDFVGSVDIAFDIISHMITDPFDAMTVIDADARLVYISAIHEKFFGLKPGEGNGQPVERVIENTRLNQVVKHGKPEVGELQKMRGFERIVSRVPIRRDGRIVGAVGRVMFKGPQQVEAMSQRIKALESEVEFYRSKAAALQKRAYGLDALIGESAAMRRLRGEIVKVAPLEIPVLIQGESGTGKELVAQSLHRLSPRREEPLVMINAAVLPATLVESELFGYEPGTFTGADRKGRKGKFEQAAGGTIFLDEIGETPLDVQAKLLRVLQDRMVERIGGERAREVDFRLVSATNRDLEALVAENTFRLDLYYRISPIVIVVPPLRERRDDIGMLVAHFLRDVAERHGRPEPEVADAAIAYWMEQSWPGNARQLRHEVERAFVFAENGRITVDAVSCGRGAAREAPLPSLPLGGHTLRHATARTEAELVREAMVRLKGNKKRVAEELGISRSYLYKLLAELGEEA</sequence>
<dbReference type="SUPFAM" id="SSF55785">
    <property type="entry name" value="PYP-like sensor domain (PAS domain)"/>
    <property type="match status" value="1"/>
</dbReference>
<dbReference type="InterPro" id="IPR025662">
    <property type="entry name" value="Sigma_54_int_dom_ATP-bd_1"/>
</dbReference>
<dbReference type="PANTHER" id="PTHR32071">
    <property type="entry name" value="TRANSCRIPTIONAL REGULATORY PROTEIN"/>
    <property type="match status" value="1"/>
</dbReference>
<dbReference type="GO" id="GO:0005524">
    <property type="term" value="F:ATP binding"/>
    <property type="evidence" value="ECO:0007669"/>
    <property type="project" value="UniProtKB-KW"/>
</dbReference>
<dbReference type="GO" id="GO:0006355">
    <property type="term" value="P:regulation of DNA-templated transcription"/>
    <property type="evidence" value="ECO:0007669"/>
    <property type="project" value="InterPro"/>
</dbReference>
<protein>
    <submittedName>
        <fullName evidence="9">Anaerobic nitric oxide reductase transcription regulator NorR</fullName>
    </submittedName>
</protein>
<keyword evidence="1" id="KW-0547">Nucleotide-binding</keyword>
<dbReference type="PROSITE" id="PS50045">
    <property type="entry name" value="SIGMA54_INTERACT_4"/>
    <property type="match status" value="1"/>
</dbReference>
<dbReference type="Pfam" id="PF25601">
    <property type="entry name" value="AAA_lid_14"/>
    <property type="match status" value="1"/>
</dbReference>